<dbReference type="SUPFAM" id="SSF55874">
    <property type="entry name" value="ATPase domain of HSP90 chaperone/DNA topoisomerase II/histidine kinase"/>
    <property type="match status" value="1"/>
</dbReference>
<protein>
    <recommendedName>
        <fullName evidence="2">histidine kinase</fullName>
        <ecNumber evidence="2">2.7.13.3</ecNumber>
    </recommendedName>
</protein>
<dbReference type="RefSeq" id="WP_190480426.1">
    <property type="nucleotide sequence ID" value="NZ_JACJSG010000096.1"/>
</dbReference>
<dbReference type="InterPro" id="IPR004358">
    <property type="entry name" value="Sig_transdc_His_kin-like_C"/>
</dbReference>
<dbReference type="GO" id="GO:0016301">
    <property type="term" value="F:kinase activity"/>
    <property type="evidence" value="ECO:0007669"/>
    <property type="project" value="UniProtKB-KW"/>
</dbReference>
<dbReference type="InterPro" id="IPR005467">
    <property type="entry name" value="His_kinase_dom"/>
</dbReference>
<feature type="domain" description="Histidine kinase" evidence="6">
    <location>
        <begin position="14"/>
        <end position="228"/>
    </location>
</feature>
<keyword evidence="3" id="KW-0808">Transferase</keyword>
<dbReference type="Gene3D" id="3.30.565.10">
    <property type="entry name" value="Histidine kinase-like ATPase, C-terminal domain"/>
    <property type="match status" value="1"/>
</dbReference>
<reference evidence="7 8" key="1">
    <citation type="journal article" date="2020" name="ISME J.">
        <title>Comparative genomics reveals insights into cyanobacterial evolution and habitat adaptation.</title>
        <authorList>
            <person name="Chen M.Y."/>
            <person name="Teng W.K."/>
            <person name="Zhao L."/>
            <person name="Hu C.X."/>
            <person name="Zhou Y.K."/>
            <person name="Han B.P."/>
            <person name="Song L.R."/>
            <person name="Shu W.S."/>
        </authorList>
    </citation>
    <scope>NUCLEOTIDE SEQUENCE [LARGE SCALE GENOMIC DNA]</scope>
    <source>
        <strain evidence="7 8">FACHB-119</strain>
    </source>
</reference>
<dbReference type="SMART" id="SM00387">
    <property type="entry name" value="HATPase_c"/>
    <property type="match status" value="1"/>
</dbReference>
<organism evidence="7 8">
    <name type="scientific">Anabaena azotica FACHB-119</name>
    <dbReference type="NCBI Taxonomy" id="947527"/>
    <lineage>
        <taxon>Bacteria</taxon>
        <taxon>Bacillati</taxon>
        <taxon>Cyanobacteriota</taxon>
        <taxon>Cyanophyceae</taxon>
        <taxon>Nostocales</taxon>
        <taxon>Nostocaceae</taxon>
        <taxon>Anabaena</taxon>
        <taxon>Anabaena azotica</taxon>
    </lineage>
</organism>
<dbReference type="EMBL" id="JACJSG010000096">
    <property type="protein sequence ID" value="MBD2505532.1"/>
    <property type="molecule type" value="Genomic_DNA"/>
</dbReference>
<dbReference type="EC" id="2.7.13.3" evidence="2"/>
<accession>A0ABR8DEB7</accession>
<comment type="catalytic activity">
    <reaction evidence="1">
        <text>ATP + protein L-histidine = ADP + protein N-phospho-L-histidine.</text>
        <dbReference type="EC" id="2.7.13.3"/>
    </reaction>
</comment>
<dbReference type="PROSITE" id="PS50109">
    <property type="entry name" value="HIS_KIN"/>
    <property type="match status" value="1"/>
</dbReference>
<keyword evidence="8" id="KW-1185">Reference proteome</keyword>
<dbReference type="Proteomes" id="UP000661112">
    <property type="component" value="Unassembled WGS sequence"/>
</dbReference>
<keyword evidence="5" id="KW-0902">Two-component regulatory system</keyword>
<gene>
    <name evidence="7" type="ORF">H6G83_33895</name>
</gene>
<evidence type="ECO:0000256" key="1">
    <source>
        <dbReference type="ARBA" id="ARBA00000085"/>
    </source>
</evidence>
<evidence type="ECO:0000313" key="7">
    <source>
        <dbReference type="EMBL" id="MBD2505532.1"/>
    </source>
</evidence>
<dbReference type="InterPro" id="IPR003594">
    <property type="entry name" value="HATPase_dom"/>
</dbReference>
<evidence type="ECO:0000259" key="6">
    <source>
        <dbReference type="PROSITE" id="PS50109"/>
    </source>
</evidence>
<dbReference type="PRINTS" id="PR00344">
    <property type="entry name" value="BCTRLSENSOR"/>
</dbReference>
<evidence type="ECO:0000313" key="8">
    <source>
        <dbReference type="Proteomes" id="UP000661112"/>
    </source>
</evidence>
<evidence type="ECO:0000256" key="3">
    <source>
        <dbReference type="ARBA" id="ARBA00022679"/>
    </source>
</evidence>
<dbReference type="InterPro" id="IPR036890">
    <property type="entry name" value="HATPase_C_sf"/>
</dbReference>
<name>A0ABR8DEB7_9NOST</name>
<dbReference type="Pfam" id="PF02518">
    <property type="entry name" value="HATPase_c"/>
    <property type="match status" value="1"/>
</dbReference>
<sequence length="251" mass="28201">MQPEIFTKNLELSGLLHDISNAFKGASIIVNQIIDGAYGQSLEEIRPLLMTLQKTNERGISLVEAKKSSEEVREVTRFDMLDFLQKTYSLFKPIAQYHSLNLHYETQESYTQGTEVRAELVNIDRMICNILTNAIKYTKQGDIFLRLLNQGDNLVIEIEDTGCGIAAEQLSNIFIPFWRSPTVESNQSGVGMGLYIVLCVVHAHGLSMKVDSVVGQGTKFTIIFPYKENGIYGVDGKMLPKSHRRQDALPI</sequence>
<evidence type="ECO:0000256" key="4">
    <source>
        <dbReference type="ARBA" id="ARBA00022777"/>
    </source>
</evidence>
<comment type="caution">
    <text evidence="7">The sequence shown here is derived from an EMBL/GenBank/DDBJ whole genome shotgun (WGS) entry which is preliminary data.</text>
</comment>
<evidence type="ECO:0000256" key="5">
    <source>
        <dbReference type="ARBA" id="ARBA00023012"/>
    </source>
</evidence>
<proteinExistence type="predicted"/>
<dbReference type="PANTHER" id="PTHR43711:SF1">
    <property type="entry name" value="HISTIDINE KINASE 1"/>
    <property type="match status" value="1"/>
</dbReference>
<keyword evidence="4 7" id="KW-0418">Kinase</keyword>
<evidence type="ECO:0000256" key="2">
    <source>
        <dbReference type="ARBA" id="ARBA00012438"/>
    </source>
</evidence>
<dbReference type="PANTHER" id="PTHR43711">
    <property type="entry name" value="TWO-COMPONENT HISTIDINE KINASE"/>
    <property type="match status" value="1"/>
</dbReference>
<dbReference type="InterPro" id="IPR050736">
    <property type="entry name" value="Sensor_HK_Regulatory"/>
</dbReference>